<feature type="transmembrane region" description="Helical" evidence="7">
    <location>
        <begin position="47"/>
        <end position="68"/>
    </location>
</feature>
<dbReference type="InterPro" id="IPR051907">
    <property type="entry name" value="DoxX-like_oxidoreductase"/>
</dbReference>
<dbReference type="PANTHER" id="PTHR33452">
    <property type="entry name" value="OXIDOREDUCTASE CATD-RELATED"/>
    <property type="match status" value="1"/>
</dbReference>
<proteinExistence type="inferred from homology"/>
<name>A0ABS4XDZ8_9MICC</name>
<comment type="subcellular location">
    <subcellularLocation>
        <location evidence="1">Cell membrane</location>
        <topology evidence="1">Multi-pass membrane protein</topology>
    </subcellularLocation>
</comment>
<feature type="transmembrane region" description="Helical" evidence="7">
    <location>
        <begin position="102"/>
        <end position="123"/>
    </location>
</feature>
<dbReference type="RefSeq" id="WP_209997639.1">
    <property type="nucleotide sequence ID" value="NZ_BAAAJY010000002.1"/>
</dbReference>
<accession>A0ABS4XDZ8</accession>
<dbReference type="Proteomes" id="UP001296993">
    <property type="component" value="Unassembled WGS sequence"/>
</dbReference>
<evidence type="ECO:0000256" key="7">
    <source>
        <dbReference type="SAM" id="Phobius"/>
    </source>
</evidence>
<keyword evidence="3" id="KW-1003">Cell membrane</keyword>
<protein>
    <submittedName>
        <fullName evidence="8">Oxidoreductase</fullName>
    </submittedName>
</protein>
<keyword evidence="4 7" id="KW-0812">Transmembrane</keyword>
<evidence type="ECO:0000256" key="5">
    <source>
        <dbReference type="ARBA" id="ARBA00022989"/>
    </source>
</evidence>
<dbReference type="InterPro" id="IPR032808">
    <property type="entry name" value="DoxX"/>
</dbReference>
<keyword evidence="9" id="KW-1185">Reference proteome</keyword>
<evidence type="ECO:0000313" key="9">
    <source>
        <dbReference type="Proteomes" id="UP001296993"/>
    </source>
</evidence>
<feature type="transmembrane region" description="Helical" evidence="7">
    <location>
        <begin position="75"/>
        <end position="96"/>
    </location>
</feature>
<evidence type="ECO:0000313" key="8">
    <source>
        <dbReference type="EMBL" id="MBP2386690.1"/>
    </source>
</evidence>
<reference evidence="8 9" key="1">
    <citation type="submission" date="2021-03" db="EMBL/GenBank/DDBJ databases">
        <title>Sequencing the genomes of 1000 actinobacteria strains.</title>
        <authorList>
            <person name="Klenk H.-P."/>
        </authorList>
    </citation>
    <scope>NUCLEOTIDE SEQUENCE [LARGE SCALE GENOMIC DNA]</scope>
    <source>
        <strain evidence="8 9">DSM 15797</strain>
    </source>
</reference>
<comment type="caution">
    <text evidence="8">The sequence shown here is derived from an EMBL/GenBank/DDBJ whole genome shotgun (WGS) entry which is preliminary data.</text>
</comment>
<gene>
    <name evidence="8" type="ORF">JOF47_002201</name>
</gene>
<keyword evidence="6 7" id="KW-0472">Membrane</keyword>
<evidence type="ECO:0000256" key="3">
    <source>
        <dbReference type="ARBA" id="ARBA00022475"/>
    </source>
</evidence>
<keyword evidence="5 7" id="KW-1133">Transmembrane helix</keyword>
<evidence type="ECO:0000256" key="4">
    <source>
        <dbReference type="ARBA" id="ARBA00022692"/>
    </source>
</evidence>
<evidence type="ECO:0000256" key="6">
    <source>
        <dbReference type="ARBA" id="ARBA00023136"/>
    </source>
</evidence>
<evidence type="ECO:0000256" key="2">
    <source>
        <dbReference type="ARBA" id="ARBA00006679"/>
    </source>
</evidence>
<comment type="similarity">
    <text evidence="2">Belongs to the DoxX family.</text>
</comment>
<organism evidence="8 9">
    <name type="scientific">Paeniglutamicibacter kerguelensis</name>
    <dbReference type="NCBI Taxonomy" id="254788"/>
    <lineage>
        <taxon>Bacteria</taxon>
        <taxon>Bacillati</taxon>
        <taxon>Actinomycetota</taxon>
        <taxon>Actinomycetes</taxon>
        <taxon>Micrococcales</taxon>
        <taxon>Micrococcaceae</taxon>
        <taxon>Paeniglutamicibacter</taxon>
    </lineage>
</organism>
<dbReference type="Pfam" id="PF07681">
    <property type="entry name" value="DoxX"/>
    <property type="match status" value="1"/>
</dbReference>
<evidence type="ECO:0000256" key="1">
    <source>
        <dbReference type="ARBA" id="ARBA00004651"/>
    </source>
</evidence>
<dbReference type="EMBL" id="JAGIOF010000001">
    <property type="protein sequence ID" value="MBP2386690.1"/>
    <property type="molecule type" value="Genomic_DNA"/>
</dbReference>
<sequence>MAQLGMLLLRVVVGLIFAMHGWQKFNEFTIAGTQASFQEMGVPMADLAAPGVATLELIGGIAMVLGVLTRIFAALLICDMLGAMFIVHLSNGFFVAKNGLEFVLLLAAACLLFVLAGAGRYSVDHALFGSRSSKLSKLA</sequence>
<feature type="transmembrane region" description="Helical" evidence="7">
    <location>
        <begin position="7"/>
        <end position="23"/>
    </location>
</feature>
<dbReference type="PANTHER" id="PTHR33452:SF1">
    <property type="entry name" value="INNER MEMBRANE PROTEIN YPHA-RELATED"/>
    <property type="match status" value="1"/>
</dbReference>